<accession>A0A2T4Z6U3</accession>
<proteinExistence type="predicted"/>
<dbReference type="InterPro" id="IPR032693">
    <property type="entry name" value="YtkA-like_dom"/>
</dbReference>
<comment type="caution">
    <text evidence="3">The sequence shown here is derived from an EMBL/GenBank/DDBJ whole genome shotgun (WGS) entry which is preliminary data.</text>
</comment>
<keyword evidence="1" id="KW-0732">Signal</keyword>
<reference evidence="3 4" key="1">
    <citation type="submission" date="2018-04" db="EMBL/GenBank/DDBJ databases">
        <title>Genomic Encyclopedia of Archaeal and Bacterial Type Strains, Phase II (KMG-II): from individual species to whole genera.</title>
        <authorList>
            <person name="Goeker M."/>
        </authorList>
    </citation>
    <scope>NUCLEOTIDE SEQUENCE [LARGE SCALE GENOMIC DNA]</scope>
    <source>
        <strain evidence="3 4">DSM 45169</strain>
    </source>
</reference>
<dbReference type="Proteomes" id="UP000241639">
    <property type="component" value="Unassembled WGS sequence"/>
</dbReference>
<evidence type="ECO:0000313" key="4">
    <source>
        <dbReference type="Proteomes" id="UP000241639"/>
    </source>
</evidence>
<dbReference type="AlphaFoldDB" id="A0A2T4Z6U3"/>
<evidence type="ECO:0000256" key="1">
    <source>
        <dbReference type="SAM" id="SignalP"/>
    </source>
</evidence>
<protein>
    <submittedName>
        <fullName evidence="3">YtkA-like protein</fullName>
    </submittedName>
</protein>
<evidence type="ECO:0000313" key="3">
    <source>
        <dbReference type="EMBL" id="PTM57615.1"/>
    </source>
</evidence>
<dbReference type="OrthoDB" id="2679563at2"/>
<organism evidence="3 4">
    <name type="scientific">Desmospora activa DSM 45169</name>
    <dbReference type="NCBI Taxonomy" id="1121389"/>
    <lineage>
        <taxon>Bacteria</taxon>
        <taxon>Bacillati</taxon>
        <taxon>Bacillota</taxon>
        <taxon>Bacilli</taxon>
        <taxon>Bacillales</taxon>
        <taxon>Thermoactinomycetaceae</taxon>
        <taxon>Desmospora</taxon>
    </lineage>
</organism>
<dbReference type="PROSITE" id="PS51257">
    <property type="entry name" value="PROKAR_LIPOPROTEIN"/>
    <property type="match status" value="1"/>
</dbReference>
<gene>
    <name evidence="3" type="ORF">C8J48_0165</name>
</gene>
<dbReference type="Pfam" id="PF13115">
    <property type="entry name" value="YtkA"/>
    <property type="match status" value="1"/>
</dbReference>
<feature type="domain" description="YtkA-like" evidence="2">
    <location>
        <begin position="50"/>
        <end position="128"/>
    </location>
</feature>
<evidence type="ECO:0000259" key="2">
    <source>
        <dbReference type="Pfam" id="PF13115"/>
    </source>
</evidence>
<sequence>MNLMKREGLHLLCWMVAVVVLTACGAATEHDHQDHGKEQTQDADVEAPLETTVTFAPETVQAGEETTVRIEITQNGETVKDANQVSFDVWPEGTSAEEREKVETELVNGAYQGTYSFPEAGEYHVMYHITARGDHRMDTVEVSVQP</sequence>
<name>A0A2T4Z6U3_9BACL</name>
<dbReference type="EMBL" id="PZZP01000001">
    <property type="protein sequence ID" value="PTM57615.1"/>
    <property type="molecule type" value="Genomic_DNA"/>
</dbReference>
<feature type="chain" id="PRO_5038664758" evidence="1">
    <location>
        <begin position="26"/>
        <end position="146"/>
    </location>
</feature>
<keyword evidence="4" id="KW-1185">Reference proteome</keyword>
<feature type="signal peptide" evidence="1">
    <location>
        <begin position="1"/>
        <end position="25"/>
    </location>
</feature>